<name>A0ABT8LC27_9BACT</name>
<evidence type="ECO:0000313" key="2">
    <source>
        <dbReference type="Proteomes" id="UP001172083"/>
    </source>
</evidence>
<evidence type="ECO:0008006" key="3">
    <source>
        <dbReference type="Google" id="ProtNLM"/>
    </source>
</evidence>
<dbReference type="EMBL" id="JAUJEB010000006">
    <property type="protein sequence ID" value="MDN5215329.1"/>
    <property type="molecule type" value="Genomic_DNA"/>
</dbReference>
<sequence>MKFYLILLLFLIACQPTKKNLNLPNDVNHEMLIEEKLGGKPEYLTSADGDYLLCRKVDKSHPGKIDFLVYHVPDQEIVYQDRLENGQVAWENDAIIKITQTLGNRTEDYPEGYRIYYYDVVKKKTMEKAPKNN</sequence>
<protein>
    <recommendedName>
        <fullName evidence="3">Lipoprotein</fullName>
    </recommendedName>
</protein>
<gene>
    <name evidence="1" type="ORF">QQ020_24835</name>
</gene>
<organism evidence="1 2">
    <name type="scientific">Agaribacillus aureus</name>
    <dbReference type="NCBI Taxonomy" id="3051825"/>
    <lineage>
        <taxon>Bacteria</taxon>
        <taxon>Pseudomonadati</taxon>
        <taxon>Bacteroidota</taxon>
        <taxon>Cytophagia</taxon>
        <taxon>Cytophagales</taxon>
        <taxon>Splendidivirgaceae</taxon>
        <taxon>Agaribacillus</taxon>
    </lineage>
</organism>
<dbReference type="Proteomes" id="UP001172083">
    <property type="component" value="Unassembled WGS sequence"/>
</dbReference>
<dbReference type="RefSeq" id="WP_346760664.1">
    <property type="nucleotide sequence ID" value="NZ_JAUJEB010000006.1"/>
</dbReference>
<reference evidence="1" key="1">
    <citation type="submission" date="2023-06" db="EMBL/GenBank/DDBJ databases">
        <title>Genomic of Agaribacillus aureum.</title>
        <authorList>
            <person name="Wang G."/>
        </authorList>
    </citation>
    <scope>NUCLEOTIDE SEQUENCE</scope>
    <source>
        <strain evidence="1">BMA12</strain>
    </source>
</reference>
<comment type="caution">
    <text evidence="1">The sequence shown here is derived from an EMBL/GenBank/DDBJ whole genome shotgun (WGS) entry which is preliminary data.</text>
</comment>
<proteinExistence type="predicted"/>
<keyword evidence="2" id="KW-1185">Reference proteome</keyword>
<evidence type="ECO:0000313" key="1">
    <source>
        <dbReference type="EMBL" id="MDN5215329.1"/>
    </source>
</evidence>
<accession>A0ABT8LC27</accession>